<organism evidence="1 2">
    <name type="scientific">Sphingobacterium bambusae</name>
    <dbReference type="NCBI Taxonomy" id="662858"/>
    <lineage>
        <taxon>Bacteria</taxon>
        <taxon>Pseudomonadati</taxon>
        <taxon>Bacteroidota</taxon>
        <taxon>Sphingobacteriia</taxon>
        <taxon>Sphingobacteriales</taxon>
        <taxon>Sphingobacteriaceae</taxon>
        <taxon>Sphingobacterium</taxon>
    </lineage>
</organism>
<dbReference type="Proteomes" id="UP001597525">
    <property type="component" value="Unassembled WGS sequence"/>
</dbReference>
<evidence type="ECO:0000313" key="2">
    <source>
        <dbReference type="Proteomes" id="UP001597525"/>
    </source>
</evidence>
<comment type="caution">
    <text evidence="1">The sequence shown here is derived from an EMBL/GenBank/DDBJ whole genome shotgun (WGS) entry which is preliminary data.</text>
</comment>
<gene>
    <name evidence="1" type="ORF">ACFS7Y_19225</name>
</gene>
<accession>A0ABW6BP97</accession>
<protein>
    <submittedName>
        <fullName evidence="1">Uncharacterized protein</fullName>
    </submittedName>
</protein>
<reference evidence="2" key="1">
    <citation type="journal article" date="2019" name="Int. J. Syst. Evol. Microbiol.">
        <title>The Global Catalogue of Microorganisms (GCM) 10K type strain sequencing project: providing services to taxonomists for standard genome sequencing and annotation.</title>
        <authorList>
            <consortium name="The Broad Institute Genomics Platform"/>
            <consortium name="The Broad Institute Genome Sequencing Center for Infectious Disease"/>
            <person name="Wu L."/>
            <person name="Ma J."/>
        </authorList>
    </citation>
    <scope>NUCLEOTIDE SEQUENCE [LARGE SCALE GENOMIC DNA]</scope>
    <source>
        <strain evidence="2">KCTC 22814</strain>
    </source>
</reference>
<sequence length="112" mass="12962">MENNRFSYLVSIFQDRLMPEEGYLVGYAALIQAYGLHVPLPDVLSVISHKHRQYRNIEWQIFTPRHKPEDSLIGHLTFALKYEGIELYLLKELFTILDANDLAALMAEEPNG</sequence>
<evidence type="ECO:0000313" key="1">
    <source>
        <dbReference type="EMBL" id="MFD2969535.1"/>
    </source>
</evidence>
<dbReference type="EMBL" id="JBHUPB010000014">
    <property type="protein sequence ID" value="MFD2969535.1"/>
    <property type="molecule type" value="Genomic_DNA"/>
</dbReference>
<keyword evidence="2" id="KW-1185">Reference proteome</keyword>
<dbReference type="RefSeq" id="WP_320185369.1">
    <property type="nucleotide sequence ID" value="NZ_CP138332.1"/>
</dbReference>
<name>A0ABW6BP97_9SPHI</name>
<proteinExistence type="predicted"/>